<keyword evidence="2" id="KW-0472">Membrane</keyword>
<proteinExistence type="predicted"/>
<dbReference type="Pfam" id="PF07331">
    <property type="entry name" value="TctB"/>
    <property type="match status" value="1"/>
</dbReference>
<dbReference type="InterPro" id="IPR009936">
    <property type="entry name" value="DUF1468"/>
</dbReference>
<keyword evidence="5" id="KW-1185">Reference proteome</keyword>
<evidence type="ECO:0000313" key="5">
    <source>
        <dbReference type="Proteomes" id="UP001519295"/>
    </source>
</evidence>
<evidence type="ECO:0000259" key="3">
    <source>
        <dbReference type="Pfam" id="PF07331"/>
    </source>
</evidence>
<gene>
    <name evidence="4" type="ORF">JOF36_003812</name>
</gene>
<comment type="caution">
    <text evidence="4">The sequence shown here is derived from an EMBL/GenBank/DDBJ whole genome shotgun (WGS) entry which is preliminary data.</text>
</comment>
<feature type="transmembrane region" description="Helical" evidence="2">
    <location>
        <begin position="148"/>
        <end position="168"/>
    </location>
</feature>
<reference evidence="4 5" key="1">
    <citation type="submission" date="2021-03" db="EMBL/GenBank/DDBJ databases">
        <title>Sequencing the genomes of 1000 actinobacteria strains.</title>
        <authorList>
            <person name="Klenk H.-P."/>
        </authorList>
    </citation>
    <scope>NUCLEOTIDE SEQUENCE [LARGE SCALE GENOMIC DNA]</scope>
    <source>
        <strain evidence="4 5">DSM 45256</strain>
    </source>
</reference>
<evidence type="ECO:0000313" key="4">
    <source>
        <dbReference type="EMBL" id="MBP2368116.1"/>
    </source>
</evidence>
<feature type="transmembrane region" description="Helical" evidence="2">
    <location>
        <begin position="61"/>
        <end position="83"/>
    </location>
</feature>
<keyword evidence="2" id="KW-1133">Transmembrane helix</keyword>
<feature type="region of interest" description="Disordered" evidence="1">
    <location>
        <begin position="1"/>
        <end position="21"/>
    </location>
</feature>
<feature type="compositionally biased region" description="Basic and acidic residues" evidence="1">
    <location>
        <begin position="1"/>
        <end position="12"/>
    </location>
</feature>
<feature type="domain" description="DUF1468" evidence="3">
    <location>
        <begin position="38"/>
        <end position="172"/>
    </location>
</feature>
<feature type="transmembrane region" description="Helical" evidence="2">
    <location>
        <begin position="30"/>
        <end position="49"/>
    </location>
</feature>
<dbReference type="EMBL" id="JAGINU010000001">
    <property type="protein sequence ID" value="MBP2368116.1"/>
    <property type="molecule type" value="Genomic_DNA"/>
</dbReference>
<evidence type="ECO:0000256" key="1">
    <source>
        <dbReference type="SAM" id="MobiDB-lite"/>
    </source>
</evidence>
<dbReference type="RefSeq" id="WP_210028383.1">
    <property type="nucleotide sequence ID" value="NZ_JAGINU010000001.1"/>
</dbReference>
<organism evidence="4 5">
    <name type="scientific">Pseudonocardia parietis</name>
    <dbReference type="NCBI Taxonomy" id="570936"/>
    <lineage>
        <taxon>Bacteria</taxon>
        <taxon>Bacillati</taxon>
        <taxon>Actinomycetota</taxon>
        <taxon>Actinomycetes</taxon>
        <taxon>Pseudonocardiales</taxon>
        <taxon>Pseudonocardiaceae</taxon>
        <taxon>Pseudonocardia</taxon>
    </lineage>
</organism>
<keyword evidence="2" id="KW-0812">Transmembrane</keyword>
<evidence type="ECO:0000256" key="2">
    <source>
        <dbReference type="SAM" id="Phobius"/>
    </source>
</evidence>
<dbReference type="Proteomes" id="UP001519295">
    <property type="component" value="Unassembled WGS sequence"/>
</dbReference>
<feature type="transmembrane region" description="Helical" evidence="2">
    <location>
        <begin position="122"/>
        <end position="141"/>
    </location>
</feature>
<sequence>MSDDRTEADDRTGTAAADGGPAGLEDRRELIASAALGGVMVVAAVLILVDAARLPTTSDALGPAAVPILVGALLGVVGAVLAIRTGLRLAGAPQGALRPAGGAVRVGVMVLVLVVFAVLLPVLGFVLSSAALFAITALLLGAPSVGRAIAYGWGLAAIVFLVFDRLIGLTLPAGPWGF</sequence>
<protein>
    <submittedName>
        <fullName evidence="4">Tricarboxylic transport membrane protein</fullName>
    </submittedName>
</protein>
<name>A0ABS4VW12_9PSEU</name>
<accession>A0ABS4VW12</accession>